<comment type="caution">
    <text evidence="5">The sequence shown here is derived from an EMBL/GenBank/DDBJ whole genome shotgun (WGS) entry which is preliminary data.</text>
</comment>
<evidence type="ECO:0008006" key="7">
    <source>
        <dbReference type="Google" id="ProtNLM"/>
    </source>
</evidence>
<accession>L7KTE2</accession>
<evidence type="ECO:0000313" key="5">
    <source>
        <dbReference type="EMBL" id="GAC51232.1"/>
    </source>
</evidence>
<sequence length="257" mass="27492">MPKSRVPSDNGVRGESARSADQVVDLAAEDQQPGSPAATDVTPLDGEEFLAANRDRRAKLRAESADRVPRKLDAAANESGGTRRIRRFVGGRALVGTLTLLVVVLAISTGVLAYLYVQADGRASDDGPSDADRATVLDTARRYAVELTTYDPSDYADLDRRITEISTPEFGKTYIASSQDARKGNANVKGVSTAKAQRAGVESMTADRAVVLVALDQTVKSSEIAAQVPDGIPYQSRVEITLTKRNGEWLLDDLATV</sequence>
<dbReference type="GO" id="GO:0016020">
    <property type="term" value="C:membrane"/>
    <property type="evidence" value="ECO:0007669"/>
    <property type="project" value="UniProtKB-SubCell"/>
</dbReference>
<dbReference type="OrthoDB" id="4377606at2"/>
<feature type="transmembrane region" description="Helical" evidence="4">
    <location>
        <begin position="93"/>
        <end position="117"/>
    </location>
</feature>
<keyword evidence="2 4" id="KW-0472">Membrane</keyword>
<evidence type="ECO:0000256" key="4">
    <source>
        <dbReference type="SAM" id="Phobius"/>
    </source>
</evidence>
<keyword evidence="4" id="KW-1133">Transmembrane helix</keyword>
<dbReference type="Proteomes" id="UP000010988">
    <property type="component" value="Unassembled WGS sequence"/>
</dbReference>
<reference evidence="5 6" key="1">
    <citation type="submission" date="2012-12" db="EMBL/GenBank/DDBJ databases">
        <title>Whole genome shotgun sequence of Gordonia aichiensis NBRC 108223.</title>
        <authorList>
            <person name="Isaki-Nakamura S."/>
            <person name="Hosoyama A."/>
            <person name="Tsuchikane K."/>
            <person name="Ando Y."/>
            <person name="Baba S."/>
            <person name="Ohji S."/>
            <person name="Hamada M."/>
            <person name="Tamura T."/>
            <person name="Yamazoe A."/>
            <person name="Yamazaki S."/>
            <person name="Fujita N."/>
        </authorList>
    </citation>
    <scope>NUCLEOTIDE SEQUENCE [LARGE SCALE GENOMIC DNA]</scope>
    <source>
        <strain evidence="5 6">NBRC 108223</strain>
    </source>
</reference>
<dbReference type="EMBL" id="BANR01000058">
    <property type="protein sequence ID" value="GAC51232.1"/>
    <property type="molecule type" value="Genomic_DNA"/>
</dbReference>
<organism evidence="5 6">
    <name type="scientific">Gordonia aichiensis NBRC 108223</name>
    <dbReference type="NCBI Taxonomy" id="1220583"/>
    <lineage>
        <taxon>Bacteria</taxon>
        <taxon>Bacillati</taxon>
        <taxon>Actinomycetota</taxon>
        <taxon>Actinomycetes</taxon>
        <taxon>Mycobacteriales</taxon>
        <taxon>Gordoniaceae</taxon>
        <taxon>Gordonia</taxon>
    </lineage>
</organism>
<name>L7KTE2_9ACTN</name>
<dbReference type="RefSeq" id="WP_005180614.1">
    <property type="nucleotide sequence ID" value="NZ_BANR01000058.1"/>
</dbReference>
<evidence type="ECO:0000256" key="2">
    <source>
        <dbReference type="ARBA" id="ARBA00023136"/>
    </source>
</evidence>
<keyword evidence="4" id="KW-0812">Transmembrane</keyword>
<keyword evidence="6" id="KW-1185">Reference proteome</keyword>
<dbReference type="AlphaFoldDB" id="L7KTE2"/>
<dbReference type="PANTHER" id="PTHR37042">
    <property type="entry name" value="OUTER MEMBRANE PROTEIN RV1973"/>
    <property type="match status" value="1"/>
</dbReference>
<evidence type="ECO:0000313" key="6">
    <source>
        <dbReference type="Proteomes" id="UP000010988"/>
    </source>
</evidence>
<comment type="subcellular location">
    <subcellularLocation>
        <location evidence="1">Membrane</location>
    </subcellularLocation>
</comment>
<dbReference type="eggNOG" id="ENOG5033EKB">
    <property type="taxonomic scope" value="Bacteria"/>
</dbReference>
<protein>
    <recommendedName>
        <fullName evidence="7">Mce-associated membrane protein</fullName>
    </recommendedName>
</protein>
<dbReference type="STRING" id="1220583.GOACH_58_00870"/>
<dbReference type="PANTHER" id="PTHR37042:SF4">
    <property type="entry name" value="OUTER MEMBRANE PROTEIN RV1973"/>
    <property type="match status" value="1"/>
</dbReference>
<gene>
    <name evidence="5" type="ORF">GOACH_58_00870</name>
</gene>
<evidence type="ECO:0000256" key="1">
    <source>
        <dbReference type="ARBA" id="ARBA00004370"/>
    </source>
</evidence>
<feature type="region of interest" description="Disordered" evidence="3">
    <location>
        <begin position="1"/>
        <end position="47"/>
    </location>
</feature>
<proteinExistence type="predicted"/>
<evidence type="ECO:0000256" key="3">
    <source>
        <dbReference type="SAM" id="MobiDB-lite"/>
    </source>
</evidence>